<dbReference type="AlphaFoldDB" id="A0A4V4HCL6"/>
<proteinExistence type="predicted"/>
<feature type="compositionally biased region" description="Polar residues" evidence="1">
    <location>
        <begin position="21"/>
        <end position="30"/>
    </location>
</feature>
<dbReference type="PANTHER" id="PTHR19303:SF74">
    <property type="entry name" value="POGO TRANSPOSABLE ELEMENT WITH KRAB DOMAIN"/>
    <property type="match status" value="1"/>
</dbReference>
<evidence type="ECO:0000259" key="2">
    <source>
        <dbReference type="Pfam" id="PF03184"/>
    </source>
</evidence>
<feature type="region of interest" description="Disordered" evidence="1">
    <location>
        <begin position="216"/>
        <end position="237"/>
    </location>
</feature>
<feature type="region of interest" description="Disordered" evidence="1">
    <location>
        <begin position="1"/>
        <end position="30"/>
    </location>
</feature>
<protein>
    <submittedName>
        <fullName evidence="3">DDE-domain-containing protein</fullName>
    </submittedName>
</protein>
<dbReference type="PANTHER" id="PTHR19303">
    <property type="entry name" value="TRANSPOSON"/>
    <property type="match status" value="1"/>
</dbReference>
<evidence type="ECO:0000313" key="3">
    <source>
        <dbReference type="EMBL" id="THU83855.1"/>
    </source>
</evidence>
<sequence>MDESRFPPSNQGRERVVGHQGTKTQHKQGNANRENVTAIITICGDGSKLKPTVIFKGKNFHDILTILTSVCISENGWTDGELALQWMIKDFDPQTRESANGKTRVLFMDGHNSHYSADLLEYCKQHNIEILGYPPHCTHALQGLDVVCFAKQKSCWKEEVNKHEERTGRGVNKEDFAKVFGTAFIQAMTQDIILAAWEATGLIPFNPDIIKPEQMRPSEITSTKSTFPLPQNSPTRA</sequence>
<dbReference type="InterPro" id="IPR036397">
    <property type="entry name" value="RNaseH_sf"/>
</dbReference>
<name>A0A4V4HCL6_DENBC</name>
<dbReference type="Gene3D" id="3.30.420.10">
    <property type="entry name" value="Ribonuclease H-like superfamily/Ribonuclease H"/>
    <property type="match status" value="1"/>
</dbReference>
<dbReference type="GO" id="GO:0005634">
    <property type="term" value="C:nucleus"/>
    <property type="evidence" value="ECO:0007669"/>
    <property type="project" value="TreeGrafter"/>
</dbReference>
<evidence type="ECO:0000313" key="4">
    <source>
        <dbReference type="Proteomes" id="UP000297245"/>
    </source>
</evidence>
<reference evidence="3 4" key="1">
    <citation type="journal article" date="2019" name="Nat. Ecol. Evol.">
        <title>Megaphylogeny resolves global patterns of mushroom evolution.</title>
        <authorList>
            <person name="Varga T."/>
            <person name="Krizsan K."/>
            <person name="Foldi C."/>
            <person name="Dima B."/>
            <person name="Sanchez-Garcia M."/>
            <person name="Sanchez-Ramirez S."/>
            <person name="Szollosi G.J."/>
            <person name="Szarkandi J.G."/>
            <person name="Papp V."/>
            <person name="Albert L."/>
            <person name="Andreopoulos W."/>
            <person name="Angelini C."/>
            <person name="Antonin V."/>
            <person name="Barry K.W."/>
            <person name="Bougher N.L."/>
            <person name="Buchanan P."/>
            <person name="Buyck B."/>
            <person name="Bense V."/>
            <person name="Catcheside P."/>
            <person name="Chovatia M."/>
            <person name="Cooper J."/>
            <person name="Damon W."/>
            <person name="Desjardin D."/>
            <person name="Finy P."/>
            <person name="Geml J."/>
            <person name="Haridas S."/>
            <person name="Hughes K."/>
            <person name="Justo A."/>
            <person name="Karasinski D."/>
            <person name="Kautmanova I."/>
            <person name="Kiss B."/>
            <person name="Kocsube S."/>
            <person name="Kotiranta H."/>
            <person name="LaButti K.M."/>
            <person name="Lechner B.E."/>
            <person name="Liimatainen K."/>
            <person name="Lipzen A."/>
            <person name="Lukacs Z."/>
            <person name="Mihaltcheva S."/>
            <person name="Morgado L.N."/>
            <person name="Niskanen T."/>
            <person name="Noordeloos M.E."/>
            <person name="Ohm R.A."/>
            <person name="Ortiz-Santana B."/>
            <person name="Ovrebo C."/>
            <person name="Racz N."/>
            <person name="Riley R."/>
            <person name="Savchenko A."/>
            <person name="Shiryaev A."/>
            <person name="Soop K."/>
            <person name="Spirin V."/>
            <person name="Szebenyi C."/>
            <person name="Tomsovsky M."/>
            <person name="Tulloss R.E."/>
            <person name="Uehling J."/>
            <person name="Grigoriev I.V."/>
            <person name="Vagvolgyi C."/>
            <person name="Papp T."/>
            <person name="Martin F.M."/>
            <person name="Miettinen O."/>
            <person name="Hibbett D.S."/>
            <person name="Nagy L.G."/>
        </authorList>
    </citation>
    <scope>NUCLEOTIDE SEQUENCE [LARGE SCALE GENOMIC DNA]</scope>
    <source>
        <strain evidence="3 4">CBS 962.96</strain>
    </source>
</reference>
<dbReference type="Pfam" id="PF03184">
    <property type="entry name" value="DDE_1"/>
    <property type="match status" value="1"/>
</dbReference>
<dbReference type="GO" id="GO:0003677">
    <property type="term" value="F:DNA binding"/>
    <property type="evidence" value="ECO:0007669"/>
    <property type="project" value="TreeGrafter"/>
</dbReference>
<dbReference type="InterPro" id="IPR004875">
    <property type="entry name" value="DDE_SF_endonuclease_dom"/>
</dbReference>
<feature type="domain" description="DDE-1" evidence="2">
    <location>
        <begin position="35"/>
        <end position="174"/>
    </location>
</feature>
<keyword evidence="4" id="KW-1185">Reference proteome</keyword>
<feature type="compositionally biased region" description="Polar residues" evidence="1">
    <location>
        <begin position="219"/>
        <end position="237"/>
    </location>
</feature>
<dbReference type="OrthoDB" id="2917041at2759"/>
<dbReference type="InterPro" id="IPR050863">
    <property type="entry name" value="CenT-Element_Derived"/>
</dbReference>
<dbReference type="EMBL" id="ML179637">
    <property type="protein sequence ID" value="THU83855.1"/>
    <property type="molecule type" value="Genomic_DNA"/>
</dbReference>
<accession>A0A4V4HCL6</accession>
<evidence type="ECO:0000256" key="1">
    <source>
        <dbReference type="SAM" id="MobiDB-lite"/>
    </source>
</evidence>
<feature type="non-terminal residue" evidence="3">
    <location>
        <position position="237"/>
    </location>
</feature>
<dbReference type="Proteomes" id="UP000297245">
    <property type="component" value="Unassembled WGS sequence"/>
</dbReference>
<organism evidence="3 4">
    <name type="scientific">Dendrothele bispora (strain CBS 962.96)</name>
    <dbReference type="NCBI Taxonomy" id="1314807"/>
    <lineage>
        <taxon>Eukaryota</taxon>
        <taxon>Fungi</taxon>
        <taxon>Dikarya</taxon>
        <taxon>Basidiomycota</taxon>
        <taxon>Agaricomycotina</taxon>
        <taxon>Agaricomycetes</taxon>
        <taxon>Agaricomycetidae</taxon>
        <taxon>Agaricales</taxon>
        <taxon>Agaricales incertae sedis</taxon>
        <taxon>Dendrothele</taxon>
    </lineage>
</organism>
<gene>
    <name evidence="3" type="ORF">K435DRAFT_688748</name>
</gene>